<evidence type="ECO:0000313" key="2">
    <source>
        <dbReference type="Proteomes" id="UP000643672"/>
    </source>
</evidence>
<proteinExistence type="predicted"/>
<organism evidence="1 2">
    <name type="scientific">Bathymodiolus thermophilus thioautotrophic gill symbiont</name>
    <dbReference type="NCBI Taxonomy" id="2360"/>
    <lineage>
        <taxon>Bacteria</taxon>
        <taxon>Pseudomonadati</taxon>
        <taxon>Pseudomonadota</taxon>
        <taxon>Gammaproteobacteria</taxon>
        <taxon>sulfur-oxidizing symbionts</taxon>
    </lineage>
</organism>
<name>A0A8H9CFF0_9GAMM</name>
<reference evidence="1 2" key="1">
    <citation type="submission" date="2020-05" db="EMBL/GenBank/DDBJ databases">
        <authorList>
            <person name="Petersen J."/>
            <person name="Sayavedra L."/>
        </authorList>
    </citation>
    <scope>NUCLEOTIDE SEQUENCE [LARGE SCALE GENOMIC DNA]</scope>
    <source>
        <strain evidence="1">B thermophilus SOXS</strain>
    </source>
</reference>
<dbReference type="AlphaFoldDB" id="A0A8H9CFF0"/>
<comment type="caution">
    <text evidence="1">The sequence shown here is derived from an EMBL/GenBank/DDBJ whole genome shotgun (WGS) entry which is preliminary data.</text>
</comment>
<dbReference type="EMBL" id="CAESAQ020000050">
    <property type="protein sequence ID" value="CAB5498551.1"/>
    <property type="molecule type" value="Genomic_DNA"/>
</dbReference>
<accession>A0A8H9CFF0</accession>
<evidence type="ECO:0000313" key="1">
    <source>
        <dbReference type="EMBL" id="CAB5498551.1"/>
    </source>
</evidence>
<dbReference type="Proteomes" id="UP000643672">
    <property type="component" value="Unassembled WGS sequence"/>
</dbReference>
<protein>
    <submittedName>
        <fullName evidence="1">Uncharacterized protein</fullName>
    </submittedName>
</protein>
<gene>
    <name evidence="1" type="ORF">THERMOS_866</name>
</gene>
<sequence length="52" mass="6152">MLKISHRTNYHKWRRICNPSSPHFTNPIHLAKKYTALTIKKAPQVPILWNNS</sequence>
<keyword evidence="2" id="KW-1185">Reference proteome</keyword>